<dbReference type="AlphaFoldDB" id="A0A8H4C5L4"/>
<comment type="caution">
    <text evidence="5">The sequence shown here is derived from an EMBL/GenBank/DDBJ whole genome shotgun (WGS) entry which is preliminary data.</text>
</comment>
<feature type="compositionally biased region" description="Basic residues" evidence="4">
    <location>
        <begin position="421"/>
        <end position="431"/>
    </location>
</feature>
<dbReference type="PANTHER" id="PTHR24126:SF14">
    <property type="entry name" value="ANK_REP_REGION DOMAIN-CONTAINING PROTEIN"/>
    <property type="match status" value="1"/>
</dbReference>
<feature type="region of interest" description="Disordered" evidence="4">
    <location>
        <begin position="407"/>
        <end position="443"/>
    </location>
</feature>
<dbReference type="Pfam" id="PF00023">
    <property type="entry name" value="Ank"/>
    <property type="match status" value="1"/>
</dbReference>
<dbReference type="PROSITE" id="PS50297">
    <property type="entry name" value="ANK_REP_REGION"/>
    <property type="match status" value="1"/>
</dbReference>
<name>A0A8H4C5L4_COLGL</name>
<dbReference type="EMBL" id="WVTB01000113">
    <property type="protein sequence ID" value="KAF3797549.1"/>
    <property type="molecule type" value="Genomic_DNA"/>
</dbReference>
<dbReference type="InterPro" id="IPR036770">
    <property type="entry name" value="Ankyrin_rpt-contain_sf"/>
</dbReference>
<evidence type="ECO:0008006" key="7">
    <source>
        <dbReference type="Google" id="ProtNLM"/>
    </source>
</evidence>
<dbReference type="Pfam" id="PF13637">
    <property type="entry name" value="Ank_4"/>
    <property type="match status" value="1"/>
</dbReference>
<feature type="region of interest" description="Disordered" evidence="4">
    <location>
        <begin position="1"/>
        <end position="25"/>
    </location>
</feature>
<sequence length="443" mass="50093">MNASSCPTTSDECPTRQPDERRHTNASLTTLPTELIILITEALVYGESWEYYELEEDHYSYKYSSLDDLPKPFPCVRAATRLGSTCRRLRYITDPVIMGNDIKHCYSSSLLLSAKRGSVRGVAKALAYGADINTLDRTIFDSEFMDGSGYETPHIERIPTKSTLTALHWAAFFGHADVVAFLLGKGADVNARANMGMQWSTYWSNPDEFPDPLNHGHPQRVMLSPTQDDFASEWSRSHSHDDARYWIGASPLFLALRAVQDTKIESSWRTWDDWGVEPIIETDNSGCRLRIARMLIDAKASLTTRLRSSIHAIHQACAYRDYEVVRFLVCDLSVNVSTTDRDGNSALHYMAMHLIYKPSSSTVDLMIPHPIERQKLILRLLLDNGLDFDLKNNRGYTAKDMGLDVEDDGGGLAEGREPRYSCRRKRGRRATRLSQTTGRELAR</sequence>
<gene>
    <name evidence="5" type="ORF">GCG54_00008541</name>
</gene>
<dbReference type="InterPro" id="IPR002110">
    <property type="entry name" value="Ankyrin_rpt"/>
</dbReference>
<evidence type="ECO:0000256" key="3">
    <source>
        <dbReference type="PROSITE-ProRule" id="PRU00023"/>
    </source>
</evidence>
<evidence type="ECO:0000256" key="2">
    <source>
        <dbReference type="ARBA" id="ARBA00023043"/>
    </source>
</evidence>
<keyword evidence="1" id="KW-0677">Repeat</keyword>
<feature type="compositionally biased region" description="Basic and acidic residues" evidence="4">
    <location>
        <begin position="13"/>
        <end position="23"/>
    </location>
</feature>
<organism evidence="5 6">
    <name type="scientific">Colletotrichum gloeosporioides</name>
    <name type="common">Anthracnose fungus</name>
    <name type="synonym">Glomerella cingulata</name>
    <dbReference type="NCBI Taxonomy" id="474922"/>
    <lineage>
        <taxon>Eukaryota</taxon>
        <taxon>Fungi</taxon>
        <taxon>Dikarya</taxon>
        <taxon>Ascomycota</taxon>
        <taxon>Pezizomycotina</taxon>
        <taxon>Sordariomycetes</taxon>
        <taxon>Hypocreomycetidae</taxon>
        <taxon>Glomerellales</taxon>
        <taxon>Glomerellaceae</taxon>
        <taxon>Colletotrichum</taxon>
        <taxon>Colletotrichum gloeosporioides species complex</taxon>
    </lineage>
</organism>
<feature type="compositionally biased region" description="Polar residues" evidence="4">
    <location>
        <begin position="1"/>
        <end position="12"/>
    </location>
</feature>
<accession>A0A8H4C5L4</accession>
<keyword evidence="2 3" id="KW-0040">ANK repeat</keyword>
<dbReference type="GeneID" id="69015682"/>
<dbReference type="Gene3D" id="1.25.40.20">
    <property type="entry name" value="Ankyrin repeat-containing domain"/>
    <property type="match status" value="2"/>
</dbReference>
<dbReference type="PROSITE" id="PS50088">
    <property type="entry name" value="ANK_REPEAT"/>
    <property type="match status" value="1"/>
</dbReference>
<keyword evidence="6" id="KW-1185">Reference proteome</keyword>
<reference evidence="5" key="1">
    <citation type="journal article" date="2020" name="Phytopathology">
        <title>Genome sequence and comparative analysis of Colletotrichum gloeosporioides isolated from Liriodendron leaves.</title>
        <authorList>
            <person name="Fu F.F."/>
            <person name="Hao Z."/>
            <person name="Wang P."/>
            <person name="Lu Y."/>
            <person name="Xue L.J."/>
            <person name="Wei G."/>
            <person name="Tian Y."/>
            <person name="Baishi H."/>
            <person name="Xu H."/>
            <person name="Shi J."/>
            <person name="Cheng T."/>
            <person name="Wang G."/>
            <person name="Yi Y."/>
            <person name="Chen J."/>
        </authorList>
    </citation>
    <scope>NUCLEOTIDE SEQUENCE</scope>
    <source>
        <strain evidence="5">Lc1</strain>
    </source>
</reference>
<dbReference type="PANTHER" id="PTHR24126">
    <property type="entry name" value="ANKYRIN REPEAT, PH AND SEC7 DOMAIN CONTAINING PROTEIN SECG-RELATED"/>
    <property type="match status" value="1"/>
</dbReference>
<reference evidence="5" key="2">
    <citation type="submission" date="2020-03" db="EMBL/GenBank/DDBJ databases">
        <authorList>
            <person name="Fu F.-F."/>
            <person name="Chen J."/>
        </authorList>
    </citation>
    <scope>NUCLEOTIDE SEQUENCE</scope>
    <source>
        <strain evidence="5">Lc1</strain>
    </source>
</reference>
<feature type="repeat" description="ANK" evidence="3">
    <location>
        <begin position="162"/>
        <end position="194"/>
    </location>
</feature>
<dbReference type="SUPFAM" id="SSF48403">
    <property type="entry name" value="Ankyrin repeat"/>
    <property type="match status" value="1"/>
</dbReference>
<proteinExistence type="predicted"/>
<dbReference type="RefSeq" id="XP_045256713.1">
    <property type="nucleotide sequence ID" value="XM_045408506.1"/>
</dbReference>
<protein>
    <recommendedName>
        <fullName evidence="7">Ankyrin repeat protein</fullName>
    </recommendedName>
</protein>
<evidence type="ECO:0000313" key="5">
    <source>
        <dbReference type="EMBL" id="KAF3797549.1"/>
    </source>
</evidence>
<feature type="compositionally biased region" description="Polar residues" evidence="4">
    <location>
        <begin position="432"/>
        <end position="443"/>
    </location>
</feature>
<dbReference type="Proteomes" id="UP000613401">
    <property type="component" value="Unassembled WGS sequence"/>
</dbReference>
<dbReference type="SMART" id="SM00248">
    <property type="entry name" value="ANK"/>
    <property type="match status" value="4"/>
</dbReference>
<evidence type="ECO:0000256" key="4">
    <source>
        <dbReference type="SAM" id="MobiDB-lite"/>
    </source>
</evidence>
<evidence type="ECO:0000313" key="6">
    <source>
        <dbReference type="Proteomes" id="UP000613401"/>
    </source>
</evidence>
<evidence type="ECO:0000256" key="1">
    <source>
        <dbReference type="ARBA" id="ARBA00022737"/>
    </source>
</evidence>